<comment type="caution">
    <text evidence="2">The sequence shown here is derived from an EMBL/GenBank/DDBJ whole genome shotgun (WGS) entry which is preliminary data.</text>
</comment>
<gene>
    <name evidence="2" type="ORF">KFK09_021931</name>
</gene>
<evidence type="ECO:0000256" key="1">
    <source>
        <dbReference type="SAM" id="Phobius"/>
    </source>
</evidence>
<protein>
    <submittedName>
        <fullName evidence="2">Uncharacterized protein</fullName>
    </submittedName>
</protein>
<keyword evidence="1" id="KW-1133">Transmembrane helix</keyword>
<dbReference type="Proteomes" id="UP000829196">
    <property type="component" value="Unassembled WGS sequence"/>
</dbReference>
<name>A0A8T3AHI8_DENNO</name>
<sequence length="106" mass="12349">MRREVNDRRLRSRLARDIVRRDSWASLQSCDRICSATGFLPEDRDGHCSNGVGSVRYVAFIFIFFYFGCLILQSSTDCYITVVKISWLLRSPKNNFSPQKISEKNY</sequence>
<feature type="transmembrane region" description="Helical" evidence="1">
    <location>
        <begin position="54"/>
        <end position="73"/>
    </location>
</feature>
<keyword evidence="3" id="KW-1185">Reference proteome</keyword>
<keyword evidence="1" id="KW-0472">Membrane</keyword>
<organism evidence="2 3">
    <name type="scientific">Dendrobium nobile</name>
    <name type="common">Orchid</name>
    <dbReference type="NCBI Taxonomy" id="94219"/>
    <lineage>
        <taxon>Eukaryota</taxon>
        <taxon>Viridiplantae</taxon>
        <taxon>Streptophyta</taxon>
        <taxon>Embryophyta</taxon>
        <taxon>Tracheophyta</taxon>
        <taxon>Spermatophyta</taxon>
        <taxon>Magnoliopsida</taxon>
        <taxon>Liliopsida</taxon>
        <taxon>Asparagales</taxon>
        <taxon>Orchidaceae</taxon>
        <taxon>Epidendroideae</taxon>
        <taxon>Malaxideae</taxon>
        <taxon>Dendrobiinae</taxon>
        <taxon>Dendrobium</taxon>
    </lineage>
</organism>
<evidence type="ECO:0000313" key="2">
    <source>
        <dbReference type="EMBL" id="KAI0495628.1"/>
    </source>
</evidence>
<dbReference type="AlphaFoldDB" id="A0A8T3AHI8"/>
<accession>A0A8T3AHI8</accession>
<reference evidence="2" key="1">
    <citation type="journal article" date="2022" name="Front. Genet.">
        <title>Chromosome-Scale Assembly of the Dendrobium nobile Genome Provides Insights Into the Molecular Mechanism of the Biosynthesis of the Medicinal Active Ingredient of Dendrobium.</title>
        <authorList>
            <person name="Xu Q."/>
            <person name="Niu S.-C."/>
            <person name="Li K.-L."/>
            <person name="Zheng P.-J."/>
            <person name="Zhang X.-J."/>
            <person name="Jia Y."/>
            <person name="Liu Y."/>
            <person name="Niu Y.-X."/>
            <person name="Yu L.-H."/>
            <person name="Chen D.-F."/>
            <person name="Zhang G.-Q."/>
        </authorList>
    </citation>
    <scope>NUCLEOTIDE SEQUENCE</scope>
    <source>
        <tissue evidence="2">Leaf</tissue>
    </source>
</reference>
<dbReference type="EMBL" id="JAGYWB010000016">
    <property type="protein sequence ID" value="KAI0495628.1"/>
    <property type="molecule type" value="Genomic_DNA"/>
</dbReference>
<evidence type="ECO:0000313" key="3">
    <source>
        <dbReference type="Proteomes" id="UP000829196"/>
    </source>
</evidence>
<keyword evidence="1" id="KW-0812">Transmembrane</keyword>
<proteinExistence type="predicted"/>